<dbReference type="RefSeq" id="WP_036268210.1">
    <property type="nucleotide sequence ID" value="NZ_OX458333.1"/>
</dbReference>
<evidence type="ECO:0000259" key="3">
    <source>
        <dbReference type="Pfam" id="PF17782"/>
    </source>
</evidence>
<sequence length="370" mass="40144">MTPGSPPNREELRYWLALHRAPLIGSRRFCAILAHVHSPRVLFETKAADLAALGLKEPTISYLCRPDWQAVETDLHWLSASGHDCLILHDPRYPPLLREIPDPPPLVFVRGDISALSTRQIAVVGSRNPSPSGRRIARDLARGLVSAGFTITSGLALGIDAAAHSGALEADGITIAVAATGLDRVYPRRHQELAETIVERSGALISEFPTGTGPKAEHFPRRNRIISGLSLGTVVVEATSRSGSLITARFAAEQGREVFAVPGSIYSPLSRGCNELIKNGAKLVQTVEDIVEEFQTQSTVQAYEPSFQTDSETDQPYMELLKYIAYDPTSVDTLVAATGKTPEVIMSMLLMLELQGHVASTAGGQYFRIQ</sequence>
<gene>
    <name evidence="4" type="primary">smf</name>
    <name evidence="4" type="ORF">MSZNOR_1720</name>
</gene>
<dbReference type="Pfam" id="PF17782">
    <property type="entry name" value="WHD_DprA"/>
    <property type="match status" value="1"/>
</dbReference>
<evidence type="ECO:0000313" key="5">
    <source>
        <dbReference type="Proteomes" id="UP001162030"/>
    </source>
</evidence>
<name>A0ABM9I0F5_9GAMM</name>
<reference evidence="4 5" key="1">
    <citation type="submission" date="2023-03" db="EMBL/GenBank/DDBJ databases">
        <authorList>
            <person name="Pearce D."/>
        </authorList>
    </citation>
    <scope>NUCLEOTIDE SEQUENCE [LARGE SCALE GENOMIC DNA]</scope>
    <source>
        <strain evidence="4">Msz</strain>
    </source>
</reference>
<dbReference type="NCBIfam" id="TIGR00732">
    <property type="entry name" value="dprA"/>
    <property type="match status" value="1"/>
</dbReference>
<protein>
    <submittedName>
        <fullName evidence="4">Protein Smf</fullName>
    </submittedName>
</protein>
<proteinExistence type="inferred from homology"/>
<dbReference type="Gene3D" id="1.10.10.10">
    <property type="entry name" value="Winged helix-like DNA-binding domain superfamily/Winged helix DNA-binding domain"/>
    <property type="match status" value="1"/>
</dbReference>
<evidence type="ECO:0000313" key="4">
    <source>
        <dbReference type="EMBL" id="CAI8807979.1"/>
    </source>
</evidence>
<dbReference type="PANTHER" id="PTHR43022">
    <property type="entry name" value="PROTEIN SMF"/>
    <property type="match status" value="1"/>
</dbReference>
<feature type="domain" description="DprA winged helix" evidence="3">
    <location>
        <begin position="308"/>
        <end position="364"/>
    </location>
</feature>
<dbReference type="InterPro" id="IPR057666">
    <property type="entry name" value="DrpA_SLOG"/>
</dbReference>
<dbReference type="Gene3D" id="3.40.50.450">
    <property type="match status" value="1"/>
</dbReference>
<dbReference type="EMBL" id="OX458333">
    <property type="protein sequence ID" value="CAI8807979.1"/>
    <property type="molecule type" value="Genomic_DNA"/>
</dbReference>
<dbReference type="InterPro" id="IPR036388">
    <property type="entry name" value="WH-like_DNA-bd_sf"/>
</dbReference>
<organism evidence="4 5">
    <name type="scientific">Methylocaldum szegediense</name>
    <dbReference type="NCBI Taxonomy" id="73780"/>
    <lineage>
        <taxon>Bacteria</taxon>
        <taxon>Pseudomonadati</taxon>
        <taxon>Pseudomonadota</taxon>
        <taxon>Gammaproteobacteria</taxon>
        <taxon>Methylococcales</taxon>
        <taxon>Methylococcaceae</taxon>
        <taxon>Methylocaldum</taxon>
    </lineage>
</organism>
<dbReference type="Pfam" id="PF02481">
    <property type="entry name" value="DNA_processg_A"/>
    <property type="match status" value="1"/>
</dbReference>
<accession>A0ABM9I0F5</accession>
<feature type="domain" description="Smf/DprA SLOG" evidence="2">
    <location>
        <begin position="86"/>
        <end position="294"/>
    </location>
</feature>
<dbReference type="InterPro" id="IPR041614">
    <property type="entry name" value="DprA_WH"/>
</dbReference>
<dbReference type="InterPro" id="IPR003488">
    <property type="entry name" value="DprA"/>
</dbReference>
<dbReference type="Proteomes" id="UP001162030">
    <property type="component" value="Chromosome"/>
</dbReference>
<comment type="similarity">
    <text evidence="1">Belongs to the DprA/Smf family.</text>
</comment>
<evidence type="ECO:0000256" key="1">
    <source>
        <dbReference type="ARBA" id="ARBA00006525"/>
    </source>
</evidence>
<dbReference type="PANTHER" id="PTHR43022:SF1">
    <property type="entry name" value="PROTEIN SMF"/>
    <property type="match status" value="1"/>
</dbReference>
<dbReference type="SUPFAM" id="SSF102405">
    <property type="entry name" value="MCP/YpsA-like"/>
    <property type="match status" value="1"/>
</dbReference>
<keyword evidence="5" id="KW-1185">Reference proteome</keyword>
<evidence type="ECO:0000259" key="2">
    <source>
        <dbReference type="Pfam" id="PF02481"/>
    </source>
</evidence>